<organism evidence="2 3">
    <name type="scientific">Demequina activiva</name>
    <dbReference type="NCBI Taxonomy" id="1582364"/>
    <lineage>
        <taxon>Bacteria</taxon>
        <taxon>Bacillati</taxon>
        <taxon>Actinomycetota</taxon>
        <taxon>Actinomycetes</taxon>
        <taxon>Micrococcales</taxon>
        <taxon>Demequinaceae</taxon>
        <taxon>Demequina</taxon>
    </lineage>
</organism>
<keyword evidence="1" id="KW-0812">Transmembrane</keyword>
<proteinExistence type="predicted"/>
<sequence length="158" mass="17889">MGVFRNPGFLAAVAITVIVALYFAFVANLAFAFVRAPELAAKGLGLAMLVLPLVGAWWLFHEWRLGITVQRMASQLEREGRLPLHDGERDRTGRLTQDAAEAVFEVARRTAEDRPEDWVAWFHVAHAYDANRDRRMARSSMRHAAELYRAERKAARQG</sequence>
<dbReference type="RefSeq" id="WP_203653804.1">
    <property type="nucleotide sequence ID" value="NZ_BONR01000002.1"/>
</dbReference>
<reference evidence="2" key="1">
    <citation type="submission" date="2021-01" db="EMBL/GenBank/DDBJ databases">
        <title>Whole genome shotgun sequence of Demequina activiva NBRC 110675.</title>
        <authorList>
            <person name="Komaki H."/>
            <person name="Tamura T."/>
        </authorList>
    </citation>
    <scope>NUCLEOTIDE SEQUENCE</scope>
    <source>
        <strain evidence="2">NBRC 110675</strain>
    </source>
</reference>
<evidence type="ECO:0000313" key="3">
    <source>
        <dbReference type="Proteomes" id="UP000652354"/>
    </source>
</evidence>
<keyword evidence="1" id="KW-1133">Transmembrane helix</keyword>
<keyword evidence="1" id="KW-0472">Membrane</keyword>
<feature type="transmembrane region" description="Helical" evidence="1">
    <location>
        <begin position="39"/>
        <end position="60"/>
    </location>
</feature>
<dbReference type="Proteomes" id="UP000652354">
    <property type="component" value="Unassembled WGS sequence"/>
</dbReference>
<evidence type="ECO:0000313" key="2">
    <source>
        <dbReference type="EMBL" id="GIG54231.1"/>
    </source>
</evidence>
<protein>
    <submittedName>
        <fullName evidence="2">Uncharacterized protein</fullName>
    </submittedName>
</protein>
<accession>A0A919Q3I7</accession>
<dbReference type="AlphaFoldDB" id="A0A919Q3I7"/>
<name>A0A919Q3I7_9MICO</name>
<evidence type="ECO:0000256" key="1">
    <source>
        <dbReference type="SAM" id="Phobius"/>
    </source>
</evidence>
<dbReference type="EMBL" id="BONR01000002">
    <property type="protein sequence ID" value="GIG54231.1"/>
    <property type="molecule type" value="Genomic_DNA"/>
</dbReference>
<comment type="caution">
    <text evidence="2">The sequence shown here is derived from an EMBL/GenBank/DDBJ whole genome shotgun (WGS) entry which is preliminary data.</text>
</comment>
<feature type="transmembrane region" description="Helical" evidence="1">
    <location>
        <begin position="9"/>
        <end position="33"/>
    </location>
</feature>
<keyword evidence="3" id="KW-1185">Reference proteome</keyword>
<gene>
    <name evidence="2" type="ORF">Dac01nite_09830</name>
</gene>